<dbReference type="EMBL" id="JAWJWF010000001">
    <property type="protein sequence ID" value="KAK6641989.1"/>
    <property type="molecule type" value="Genomic_DNA"/>
</dbReference>
<proteinExistence type="predicted"/>
<sequence length="72" mass="8431">MTLKCRLPMKRAEKMNEDDNCVYLKGKKHLQVPFRANDSLQEIISIRAHVRHNFNYKGLLLVFQKSHGASFD</sequence>
<evidence type="ECO:0000313" key="1">
    <source>
        <dbReference type="EMBL" id="KAK6641989.1"/>
    </source>
</evidence>
<keyword evidence="2" id="KW-1185">Reference proteome</keyword>
<accession>A0ABR1BGT9</accession>
<dbReference type="Proteomes" id="UP001359485">
    <property type="component" value="Unassembled WGS sequence"/>
</dbReference>
<comment type="caution">
    <text evidence="1">The sequence shown here is derived from an EMBL/GenBank/DDBJ whole genome shotgun (WGS) entry which is preliminary data.</text>
</comment>
<reference evidence="1 2" key="1">
    <citation type="submission" date="2023-09" db="EMBL/GenBank/DDBJ databases">
        <title>Genomes of two closely related lineages of the louse Polyplax serrata with different host specificities.</title>
        <authorList>
            <person name="Martinu J."/>
            <person name="Tarabai H."/>
            <person name="Stefka J."/>
            <person name="Hypsa V."/>
        </authorList>
    </citation>
    <scope>NUCLEOTIDE SEQUENCE [LARGE SCALE GENOMIC DNA]</scope>
    <source>
        <strain evidence="1">98ZLc_SE</strain>
    </source>
</reference>
<protein>
    <submittedName>
        <fullName evidence="1">Uncharacterized protein</fullName>
    </submittedName>
</protein>
<name>A0ABR1BGT9_POLSC</name>
<organism evidence="1 2">
    <name type="scientific">Polyplax serrata</name>
    <name type="common">Common mouse louse</name>
    <dbReference type="NCBI Taxonomy" id="468196"/>
    <lineage>
        <taxon>Eukaryota</taxon>
        <taxon>Metazoa</taxon>
        <taxon>Ecdysozoa</taxon>
        <taxon>Arthropoda</taxon>
        <taxon>Hexapoda</taxon>
        <taxon>Insecta</taxon>
        <taxon>Pterygota</taxon>
        <taxon>Neoptera</taxon>
        <taxon>Paraneoptera</taxon>
        <taxon>Psocodea</taxon>
        <taxon>Troctomorpha</taxon>
        <taxon>Phthiraptera</taxon>
        <taxon>Anoplura</taxon>
        <taxon>Polyplacidae</taxon>
        <taxon>Polyplax</taxon>
    </lineage>
</organism>
<gene>
    <name evidence="1" type="ORF">RUM44_013712</name>
</gene>
<evidence type="ECO:0000313" key="2">
    <source>
        <dbReference type="Proteomes" id="UP001359485"/>
    </source>
</evidence>